<dbReference type="PANTHER" id="PTHR46586">
    <property type="entry name" value="ANKYRIN REPEAT-CONTAINING PROTEIN"/>
    <property type="match status" value="1"/>
</dbReference>
<dbReference type="EMBL" id="JADGIZ020000037">
    <property type="protein sequence ID" value="KAL2914108.1"/>
    <property type="molecule type" value="Genomic_DNA"/>
</dbReference>
<dbReference type="InterPro" id="IPR036770">
    <property type="entry name" value="Ankyrin_rpt-contain_sf"/>
</dbReference>
<dbReference type="SUPFAM" id="SSF140860">
    <property type="entry name" value="Pseudo ankyrin repeat-like"/>
    <property type="match status" value="1"/>
</dbReference>
<dbReference type="Gene3D" id="1.25.40.20">
    <property type="entry name" value="Ankyrin repeat-containing domain"/>
    <property type="match status" value="1"/>
</dbReference>
<evidence type="ECO:0000313" key="3">
    <source>
        <dbReference type="Proteomes" id="UP001527925"/>
    </source>
</evidence>
<gene>
    <name evidence="2" type="ORF">HK105_206366</name>
</gene>
<keyword evidence="3" id="KW-1185">Reference proteome</keyword>
<dbReference type="InterPro" id="IPR052050">
    <property type="entry name" value="SecEffector_AnkRepeat"/>
</dbReference>
<sequence>MADIRTNDAPAAALAASPPPALPAAAHAELAAAVPAPLAAQLVVLQAKLDAVQAEFVDVKSELAATKAQLSLHDKCLGGPPGLPPLAATPASTTRPPPSTTSDAAHAKRFRPDATNEWDRMPAEIQNMILAHAGDLTLWLNGRIDDLSNISFEQFKLILVEVFELDWQGDLTKLPFKELKYCRLDESFWRIRSRGMHTRVKLLGLDFLQDGLDQAAILNGWTDLLEFDNLCVMSINAARCGSVSMLQNLFDERKFVWLHYSHAEEAAKFGHLEMLKWLAGRMPVSDWTTWVMDEAAGSGNLDCVKFLHAYRTEGCTTEAMDRAAENGHLDVVKWLHDNRTEGCTRAAMHLAAANGHLEVIEFLHKHRREVKITAAAKAAAQHGRLAVIKHIYALAPNAITSAVVDSAASCDQIDLLDWIVDNTTARLTSAGITLAAKKCNLCVLLWLRRRLPEILKSHAIYRVDGQSADFVFGWLERDKRRPEFLEVLRYAIEEQQTLVLRWIHQHLADVRLHHQSLWKENPMLLSVVTGPSVQ</sequence>
<protein>
    <recommendedName>
        <fullName evidence="4">Ankyrin repeat protein</fullName>
    </recommendedName>
</protein>
<dbReference type="Proteomes" id="UP001527925">
    <property type="component" value="Unassembled WGS sequence"/>
</dbReference>
<dbReference type="Pfam" id="PF13637">
    <property type="entry name" value="Ank_4"/>
    <property type="match status" value="1"/>
</dbReference>
<comment type="caution">
    <text evidence="2">The sequence shown here is derived from an EMBL/GenBank/DDBJ whole genome shotgun (WGS) entry which is preliminary data.</text>
</comment>
<organism evidence="2 3">
    <name type="scientific">Polyrhizophydium stewartii</name>
    <dbReference type="NCBI Taxonomy" id="2732419"/>
    <lineage>
        <taxon>Eukaryota</taxon>
        <taxon>Fungi</taxon>
        <taxon>Fungi incertae sedis</taxon>
        <taxon>Chytridiomycota</taxon>
        <taxon>Chytridiomycota incertae sedis</taxon>
        <taxon>Chytridiomycetes</taxon>
        <taxon>Rhizophydiales</taxon>
        <taxon>Rhizophydiales incertae sedis</taxon>
        <taxon>Polyrhizophydium</taxon>
    </lineage>
</organism>
<feature type="region of interest" description="Disordered" evidence="1">
    <location>
        <begin position="81"/>
        <end position="110"/>
    </location>
</feature>
<dbReference type="SUPFAM" id="SSF48403">
    <property type="entry name" value="Ankyrin repeat"/>
    <property type="match status" value="1"/>
</dbReference>
<dbReference type="InterPro" id="IPR002110">
    <property type="entry name" value="Ankyrin_rpt"/>
</dbReference>
<accession>A0ABR4N3J0</accession>
<name>A0ABR4N3J0_9FUNG</name>
<evidence type="ECO:0000313" key="2">
    <source>
        <dbReference type="EMBL" id="KAL2914108.1"/>
    </source>
</evidence>
<dbReference type="PANTHER" id="PTHR46586:SF3">
    <property type="entry name" value="ANKYRIN REPEAT-CONTAINING PROTEIN"/>
    <property type="match status" value="1"/>
</dbReference>
<proteinExistence type="predicted"/>
<reference evidence="2 3" key="1">
    <citation type="submission" date="2023-09" db="EMBL/GenBank/DDBJ databases">
        <title>Pangenome analysis of Batrachochytrium dendrobatidis and related Chytrids.</title>
        <authorList>
            <person name="Yacoub M.N."/>
            <person name="Stajich J.E."/>
            <person name="James T.Y."/>
        </authorList>
    </citation>
    <scope>NUCLEOTIDE SEQUENCE [LARGE SCALE GENOMIC DNA]</scope>
    <source>
        <strain evidence="2 3">JEL0888</strain>
    </source>
</reference>
<feature type="compositionally biased region" description="Low complexity" evidence="1">
    <location>
        <begin position="85"/>
        <end position="94"/>
    </location>
</feature>
<evidence type="ECO:0008006" key="4">
    <source>
        <dbReference type="Google" id="ProtNLM"/>
    </source>
</evidence>
<evidence type="ECO:0000256" key="1">
    <source>
        <dbReference type="SAM" id="MobiDB-lite"/>
    </source>
</evidence>